<dbReference type="AlphaFoldDB" id="A0A0C2WMC1"/>
<evidence type="ECO:0000313" key="2">
    <source>
        <dbReference type="Proteomes" id="UP000054549"/>
    </source>
</evidence>
<organism evidence="1 2">
    <name type="scientific">Amanita muscaria (strain Koide BX008)</name>
    <dbReference type="NCBI Taxonomy" id="946122"/>
    <lineage>
        <taxon>Eukaryota</taxon>
        <taxon>Fungi</taxon>
        <taxon>Dikarya</taxon>
        <taxon>Basidiomycota</taxon>
        <taxon>Agaricomycotina</taxon>
        <taxon>Agaricomycetes</taxon>
        <taxon>Agaricomycetidae</taxon>
        <taxon>Agaricales</taxon>
        <taxon>Pluteineae</taxon>
        <taxon>Amanitaceae</taxon>
        <taxon>Amanita</taxon>
    </lineage>
</organism>
<dbReference type="HOGENOM" id="CLU_006344_4_3_1"/>
<dbReference type="EMBL" id="KN818355">
    <property type="protein sequence ID" value="KIL57866.1"/>
    <property type="molecule type" value="Genomic_DNA"/>
</dbReference>
<gene>
    <name evidence="1" type="ORF">M378DRAFT_87323</name>
</gene>
<dbReference type="Pfam" id="PF18759">
    <property type="entry name" value="Plavaka"/>
    <property type="match status" value="1"/>
</dbReference>
<dbReference type="InterPro" id="IPR041078">
    <property type="entry name" value="Plavaka"/>
</dbReference>
<name>A0A0C2WMC1_AMAMK</name>
<protein>
    <submittedName>
        <fullName evidence="1">Uncharacterized protein</fullName>
    </submittedName>
</protein>
<accession>A0A0C2WMC1</accession>
<dbReference type="Proteomes" id="UP000054549">
    <property type="component" value="Unassembled WGS sequence"/>
</dbReference>
<sequence>MSNSSDTDQHVNSCRQQACYAPFTSRLEWEIARWAKLRGPSESSFSEFLAIPEVCDRLGLAFRTTRELNRVIDKLPTRPKFLCEEVTVAGHMYTCFSRSIIACIHALYGDPDFTCDMLYVPEQHFQDSEGKQRIYHDMNTGRWWWKMQEVLEAQKPGATVIPVILSSDRTQITRFGSKTVYPVYMTIGNIPKFIRRKPSYRAQILIAYLPNTKLKHITNKASRRRTVSNLFHSCMRHILSPLETISATGMVVTGGDGVQRRGHPIFALFVGDYPEQVLVTGTKYGECPKCQIQHDDLGCAFAPLLRRDLPMIQDVLAMADINPTRYAAICCEARVKPIYHPFWENLPYVNIFESIVPDILHQLHQGIVKHLVSWLVAVYGHAEIDMRCQRLPPNRKLRMFKGGITSLTHVTGSEHDYMCRLLLGIIADAPIFHGNDSAPRLLNAVRGLLDFITISQYPIQSDESLQSLNNALQLFHDNKDVFIDLGIRDHFNIPKLHSCRHYAAAIVLYGTTDNYNTQFTERLHIDFAKQAYKASNAREELFQMTTWMERNEKLLQHDRRIARQHSESSSSVNPQLPMLQLKRHIKMTKNATHCAVALNSIVKDYGATYIRDALARYIVQMASPTLTRAQVERRSLYVMLPFLTLPVYHRIKFCDENSTVIDAIHVQPLQKDKRSRIVPARFDTVLVDVSAESADTNMNIHCYRVAQVRVVFSLPLKVIQQLFPPHVKVPQHLAYVEWFSQFRAHPEPHHHLYKVSRTLVDGQRYASIVPVTRIHSSVHLFPLFGTTAPRTWTSDTVLEECKNFLVNAYSDRDMFVLCRK</sequence>
<proteinExistence type="predicted"/>
<dbReference type="OrthoDB" id="2576233at2759"/>
<keyword evidence="2" id="KW-1185">Reference proteome</keyword>
<dbReference type="InParanoid" id="A0A0C2WMC1"/>
<reference evidence="1 2" key="1">
    <citation type="submission" date="2014-04" db="EMBL/GenBank/DDBJ databases">
        <title>Evolutionary Origins and Diversification of the Mycorrhizal Mutualists.</title>
        <authorList>
            <consortium name="DOE Joint Genome Institute"/>
            <consortium name="Mycorrhizal Genomics Consortium"/>
            <person name="Kohler A."/>
            <person name="Kuo A."/>
            <person name="Nagy L.G."/>
            <person name="Floudas D."/>
            <person name="Copeland A."/>
            <person name="Barry K.W."/>
            <person name="Cichocki N."/>
            <person name="Veneault-Fourrey C."/>
            <person name="LaButti K."/>
            <person name="Lindquist E.A."/>
            <person name="Lipzen A."/>
            <person name="Lundell T."/>
            <person name="Morin E."/>
            <person name="Murat C."/>
            <person name="Riley R."/>
            <person name="Ohm R."/>
            <person name="Sun H."/>
            <person name="Tunlid A."/>
            <person name="Henrissat B."/>
            <person name="Grigoriev I.V."/>
            <person name="Hibbett D.S."/>
            <person name="Martin F."/>
        </authorList>
    </citation>
    <scope>NUCLEOTIDE SEQUENCE [LARGE SCALE GENOMIC DNA]</scope>
    <source>
        <strain evidence="1 2">Koide BX008</strain>
    </source>
</reference>
<evidence type="ECO:0000313" key="1">
    <source>
        <dbReference type="EMBL" id="KIL57866.1"/>
    </source>
</evidence>